<gene>
    <name evidence="6" type="ORF">EJ06DRAFT_530916</name>
</gene>
<dbReference type="PANTHER" id="PTHR46505:SF1">
    <property type="entry name" value="OXIDOREDUCTASE NAD-BINDING DOMAIN-CONTAINING PROTEIN 1"/>
    <property type="match status" value="1"/>
</dbReference>
<sequence length="260" mass="28350">MSSTTHTERTAAQSRSPTLHPVTLTTITTPNPTIRILTLRTQHPITFLPGQWLDVHIPSLPKPGGFTITSTPTASSVAGGHIELAVQASDNPPAAWLWRREEQILGSQLRVRVGGDFVWPREGIQRALFVAGGVGINPLISMLAHVVETETPLEALDFMYTTKAPPPGSQILFLSRLLGLRARRPDLRVHLFLTSPAPPLDHGPDIAVHTRRLTSSDFAEVLGASGPHTTAFVCGPPDMTDDAVEQLRDRTGAVHCEKWW</sequence>
<proteinExistence type="predicted"/>
<name>A0A6G1HUF0_9PEZI</name>
<protein>
    <recommendedName>
        <fullName evidence="3">Oxidoreductase NAD-binding domain-containing protein 1</fullName>
    </recommendedName>
</protein>
<dbReference type="InterPro" id="IPR039261">
    <property type="entry name" value="FNR_nucleotide-bd"/>
</dbReference>
<dbReference type="InterPro" id="IPR017927">
    <property type="entry name" value="FAD-bd_FR_type"/>
</dbReference>
<dbReference type="SUPFAM" id="SSF63380">
    <property type="entry name" value="Riboflavin synthase domain-like"/>
    <property type="match status" value="1"/>
</dbReference>
<dbReference type="EMBL" id="ML996697">
    <property type="protein sequence ID" value="KAF2399365.1"/>
    <property type="molecule type" value="Genomic_DNA"/>
</dbReference>
<dbReference type="CDD" id="cd00322">
    <property type="entry name" value="FNR_like"/>
    <property type="match status" value="1"/>
</dbReference>
<feature type="domain" description="FAD-binding FR-type" evidence="5">
    <location>
        <begin position="17"/>
        <end position="120"/>
    </location>
</feature>
<dbReference type="PROSITE" id="PS51384">
    <property type="entry name" value="FAD_FR"/>
    <property type="match status" value="1"/>
</dbReference>
<dbReference type="InterPro" id="IPR052128">
    <property type="entry name" value="Oxidoreductase_NAD-binding"/>
</dbReference>
<dbReference type="AlphaFoldDB" id="A0A6G1HUF0"/>
<evidence type="ECO:0000259" key="5">
    <source>
        <dbReference type="PROSITE" id="PS51384"/>
    </source>
</evidence>
<evidence type="ECO:0000256" key="3">
    <source>
        <dbReference type="ARBA" id="ARBA00040516"/>
    </source>
</evidence>
<evidence type="ECO:0000313" key="7">
    <source>
        <dbReference type="Proteomes" id="UP000799640"/>
    </source>
</evidence>
<keyword evidence="1" id="KW-0560">Oxidoreductase</keyword>
<keyword evidence="7" id="KW-1185">Reference proteome</keyword>
<dbReference type="PANTHER" id="PTHR46505">
    <property type="entry name" value="OXIDOREDUCTASE NAD-BINDING DOMAIN-CONTAINING PROTEIN 1"/>
    <property type="match status" value="1"/>
</dbReference>
<feature type="compositionally biased region" description="Polar residues" evidence="4">
    <location>
        <begin position="1"/>
        <end position="16"/>
    </location>
</feature>
<dbReference type="InterPro" id="IPR001433">
    <property type="entry name" value="OxRdtase_FAD/NAD-bd"/>
</dbReference>
<dbReference type="SUPFAM" id="SSF52343">
    <property type="entry name" value="Ferredoxin reductase-like, C-terminal NADP-linked domain"/>
    <property type="match status" value="1"/>
</dbReference>
<dbReference type="OrthoDB" id="436496at2759"/>
<evidence type="ECO:0000256" key="2">
    <source>
        <dbReference type="ARBA" id="ARBA00023027"/>
    </source>
</evidence>
<dbReference type="Pfam" id="PF00175">
    <property type="entry name" value="NAD_binding_1"/>
    <property type="match status" value="1"/>
</dbReference>
<evidence type="ECO:0000256" key="4">
    <source>
        <dbReference type="SAM" id="MobiDB-lite"/>
    </source>
</evidence>
<accession>A0A6G1HUF0</accession>
<dbReference type="Proteomes" id="UP000799640">
    <property type="component" value="Unassembled WGS sequence"/>
</dbReference>
<dbReference type="GO" id="GO:0016491">
    <property type="term" value="F:oxidoreductase activity"/>
    <property type="evidence" value="ECO:0007669"/>
    <property type="project" value="UniProtKB-KW"/>
</dbReference>
<dbReference type="InterPro" id="IPR017938">
    <property type="entry name" value="Riboflavin_synthase-like_b-brl"/>
</dbReference>
<keyword evidence="2" id="KW-0520">NAD</keyword>
<evidence type="ECO:0000256" key="1">
    <source>
        <dbReference type="ARBA" id="ARBA00023002"/>
    </source>
</evidence>
<dbReference type="Gene3D" id="3.40.50.80">
    <property type="entry name" value="Nucleotide-binding domain of ferredoxin-NADP reductase (FNR) module"/>
    <property type="match status" value="1"/>
</dbReference>
<evidence type="ECO:0000313" key="6">
    <source>
        <dbReference type="EMBL" id="KAF2399365.1"/>
    </source>
</evidence>
<organism evidence="6 7">
    <name type="scientific">Trichodelitschia bisporula</name>
    <dbReference type="NCBI Taxonomy" id="703511"/>
    <lineage>
        <taxon>Eukaryota</taxon>
        <taxon>Fungi</taxon>
        <taxon>Dikarya</taxon>
        <taxon>Ascomycota</taxon>
        <taxon>Pezizomycotina</taxon>
        <taxon>Dothideomycetes</taxon>
        <taxon>Dothideomycetes incertae sedis</taxon>
        <taxon>Phaeotrichales</taxon>
        <taxon>Phaeotrichaceae</taxon>
        <taxon>Trichodelitschia</taxon>
    </lineage>
</organism>
<feature type="region of interest" description="Disordered" evidence="4">
    <location>
        <begin position="1"/>
        <end position="23"/>
    </location>
</feature>
<reference evidence="6" key="1">
    <citation type="journal article" date="2020" name="Stud. Mycol.">
        <title>101 Dothideomycetes genomes: a test case for predicting lifestyles and emergence of pathogens.</title>
        <authorList>
            <person name="Haridas S."/>
            <person name="Albert R."/>
            <person name="Binder M."/>
            <person name="Bloem J."/>
            <person name="Labutti K."/>
            <person name="Salamov A."/>
            <person name="Andreopoulos B."/>
            <person name="Baker S."/>
            <person name="Barry K."/>
            <person name="Bills G."/>
            <person name="Bluhm B."/>
            <person name="Cannon C."/>
            <person name="Castanera R."/>
            <person name="Culley D."/>
            <person name="Daum C."/>
            <person name="Ezra D."/>
            <person name="Gonzalez J."/>
            <person name="Henrissat B."/>
            <person name="Kuo A."/>
            <person name="Liang C."/>
            <person name="Lipzen A."/>
            <person name="Lutzoni F."/>
            <person name="Magnuson J."/>
            <person name="Mondo S."/>
            <person name="Nolan M."/>
            <person name="Ohm R."/>
            <person name="Pangilinan J."/>
            <person name="Park H.-J."/>
            <person name="Ramirez L."/>
            <person name="Alfaro M."/>
            <person name="Sun H."/>
            <person name="Tritt A."/>
            <person name="Yoshinaga Y."/>
            <person name="Zwiers L.-H."/>
            <person name="Turgeon B."/>
            <person name="Goodwin S."/>
            <person name="Spatafora J."/>
            <person name="Crous P."/>
            <person name="Grigoriev I."/>
        </authorList>
    </citation>
    <scope>NUCLEOTIDE SEQUENCE</scope>
    <source>
        <strain evidence="6">CBS 262.69</strain>
    </source>
</reference>
<dbReference type="PRINTS" id="PR00410">
    <property type="entry name" value="PHEHYDRXLASE"/>
</dbReference>
<dbReference type="Gene3D" id="2.40.30.10">
    <property type="entry name" value="Translation factors"/>
    <property type="match status" value="1"/>
</dbReference>
<dbReference type="GO" id="GO:0005739">
    <property type="term" value="C:mitochondrion"/>
    <property type="evidence" value="ECO:0007669"/>
    <property type="project" value="TreeGrafter"/>
</dbReference>